<dbReference type="AlphaFoldDB" id="A0A4Q0XN95"/>
<keyword evidence="5" id="KW-1185">Reference proteome</keyword>
<dbReference type="Gene3D" id="3.90.550.10">
    <property type="entry name" value="Spore Coat Polysaccharide Biosynthesis Protein SpsA, Chain A"/>
    <property type="match status" value="1"/>
</dbReference>
<dbReference type="PANTHER" id="PTHR10859:SF91">
    <property type="entry name" value="DOLICHYL-PHOSPHATE BETA-GLUCOSYLTRANSFERASE"/>
    <property type="match status" value="1"/>
</dbReference>
<dbReference type="Proteomes" id="UP000289792">
    <property type="component" value="Unassembled WGS sequence"/>
</dbReference>
<sequence length="399" mass="45588">MTLPEIQSQIKSLRCCVVLPTYNNERTLERVLNGVLQYTKDIIVVNDGSNDSTREILLNYPQIIQLHQPQNVGKGNALKTGFKHAVNLGFFYAITLDTDGQHFPSDIPNFIEALEASENKNILIIGDRNMNTADVLARSAKGNRVSTYWMKAATGLKLQDSQSGFRLYPIKEMTSIKFMNATKKFEFEIEVIVKSYWAGIDVIHVPIKILYDLEERVSHFRPFMDIARMVVLYIWFLLVRLFYITPRNFFRKLKKKGLKRFFFEDFLRNQDSPKKKALSIALGVFLGLSPLWGFHTVIVIFLAILLKLNKLIAFAFSNISFPPFIPFVLLLSLQTGNWVLGIESHYTLEGIRENFDLMLHLEAYLVGSLVLSTSSALVFGLLGYVFFLIIDSKKVLTHG</sequence>
<dbReference type="RefSeq" id="WP_129015498.1">
    <property type="nucleotide sequence ID" value="NZ_SDDZ01000001.1"/>
</dbReference>
<evidence type="ECO:0000259" key="2">
    <source>
        <dbReference type="Pfam" id="PF00535"/>
    </source>
</evidence>
<feature type="transmembrane region" description="Helical" evidence="1">
    <location>
        <begin position="363"/>
        <end position="390"/>
    </location>
</feature>
<reference evidence="4 5" key="1">
    <citation type="submission" date="2019-01" db="EMBL/GenBank/DDBJ databases">
        <title>Genome sequence of the Antarctic species Gelidibacter gilvus ACAM 158(T).</title>
        <authorList>
            <person name="Bowman J.P."/>
        </authorList>
    </citation>
    <scope>NUCLEOTIDE SEQUENCE [LARGE SCALE GENOMIC DNA]</scope>
    <source>
        <strain evidence="4 5">IC158</strain>
    </source>
</reference>
<dbReference type="EMBL" id="SDDZ01000001">
    <property type="protein sequence ID" value="RXJ52363.1"/>
    <property type="molecule type" value="Genomic_DNA"/>
</dbReference>
<feature type="domain" description="DUF2062" evidence="3">
    <location>
        <begin position="261"/>
        <end position="389"/>
    </location>
</feature>
<accession>A0A4Q0XN95</accession>
<dbReference type="PANTHER" id="PTHR10859">
    <property type="entry name" value="GLYCOSYL TRANSFERASE"/>
    <property type="match status" value="1"/>
</dbReference>
<organism evidence="4 5">
    <name type="scientific">Gelidibacter gilvus</name>
    <dbReference type="NCBI Taxonomy" id="59602"/>
    <lineage>
        <taxon>Bacteria</taxon>
        <taxon>Pseudomonadati</taxon>
        <taxon>Bacteroidota</taxon>
        <taxon>Flavobacteriia</taxon>
        <taxon>Flavobacteriales</taxon>
        <taxon>Flavobacteriaceae</taxon>
        <taxon>Gelidibacter</taxon>
    </lineage>
</organism>
<gene>
    <name evidence="4" type="ORF">ESZ48_01295</name>
</gene>
<dbReference type="GO" id="GO:0006487">
    <property type="term" value="P:protein N-linked glycosylation"/>
    <property type="evidence" value="ECO:0007669"/>
    <property type="project" value="TreeGrafter"/>
</dbReference>
<dbReference type="InterPro" id="IPR001173">
    <property type="entry name" value="Glyco_trans_2-like"/>
</dbReference>
<keyword evidence="1" id="KW-0812">Transmembrane</keyword>
<evidence type="ECO:0000256" key="1">
    <source>
        <dbReference type="SAM" id="Phobius"/>
    </source>
</evidence>
<evidence type="ECO:0000313" key="5">
    <source>
        <dbReference type="Proteomes" id="UP000289792"/>
    </source>
</evidence>
<comment type="caution">
    <text evidence="4">The sequence shown here is derived from an EMBL/GenBank/DDBJ whole genome shotgun (WGS) entry which is preliminary data.</text>
</comment>
<dbReference type="CDD" id="cd04179">
    <property type="entry name" value="DPM_DPG-synthase_like"/>
    <property type="match status" value="1"/>
</dbReference>
<feature type="transmembrane region" description="Helical" evidence="1">
    <location>
        <begin position="226"/>
        <end position="245"/>
    </location>
</feature>
<keyword evidence="1" id="KW-0472">Membrane</keyword>
<feature type="transmembrane region" description="Helical" evidence="1">
    <location>
        <begin position="277"/>
        <end position="304"/>
    </location>
</feature>
<proteinExistence type="predicted"/>
<dbReference type="InterPro" id="IPR018639">
    <property type="entry name" value="DUF2062"/>
</dbReference>
<name>A0A4Q0XN95_9FLAO</name>
<keyword evidence="1" id="KW-1133">Transmembrane helix</keyword>
<evidence type="ECO:0000313" key="4">
    <source>
        <dbReference type="EMBL" id="RXJ52363.1"/>
    </source>
</evidence>
<protein>
    <submittedName>
        <fullName evidence="4">DUF2062 domain-containing protein</fullName>
    </submittedName>
</protein>
<dbReference type="Pfam" id="PF00535">
    <property type="entry name" value="Glycos_transf_2"/>
    <property type="match status" value="1"/>
</dbReference>
<feature type="domain" description="Glycosyltransferase 2-like" evidence="2">
    <location>
        <begin position="16"/>
        <end position="123"/>
    </location>
</feature>
<dbReference type="OrthoDB" id="9810303at2"/>
<evidence type="ECO:0000259" key="3">
    <source>
        <dbReference type="Pfam" id="PF09835"/>
    </source>
</evidence>
<dbReference type="InterPro" id="IPR029044">
    <property type="entry name" value="Nucleotide-diphossugar_trans"/>
</dbReference>
<dbReference type="SUPFAM" id="SSF53448">
    <property type="entry name" value="Nucleotide-diphospho-sugar transferases"/>
    <property type="match status" value="1"/>
</dbReference>
<dbReference type="Pfam" id="PF09835">
    <property type="entry name" value="DUF2062"/>
    <property type="match status" value="1"/>
</dbReference>